<keyword evidence="1" id="KW-0812">Transmembrane</keyword>
<feature type="transmembrane region" description="Helical" evidence="1">
    <location>
        <begin position="32"/>
        <end position="51"/>
    </location>
</feature>
<proteinExistence type="predicted"/>
<keyword evidence="1" id="KW-0472">Membrane</keyword>
<evidence type="ECO:0000256" key="1">
    <source>
        <dbReference type="SAM" id="Phobius"/>
    </source>
</evidence>
<evidence type="ECO:0000313" key="2">
    <source>
        <dbReference type="EMBL" id="QKS70409.1"/>
    </source>
</evidence>
<name>A0A859FAW8_9BACI</name>
<dbReference type="AlphaFoldDB" id="A0A859FAW8"/>
<dbReference type="RefSeq" id="WP_176008447.1">
    <property type="nucleotide sequence ID" value="NZ_CP041372.2"/>
</dbReference>
<evidence type="ECO:0000313" key="3">
    <source>
        <dbReference type="Proteomes" id="UP000318138"/>
    </source>
</evidence>
<dbReference type="KEGG" id="psua:FLK61_27030"/>
<dbReference type="EMBL" id="CP041372">
    <property type="protein sequence ID" value="QKS70409.1"/>
    <property type="molecule type" value="Genomic_DNA"/>
</dbReference>
<reference evidence="3" key="1">
    <citation type="submission" date="2019-07" db="EMBL/GenBank/DDBJ databases">
        <title>Bacillus alkalisoli sp. nov. isolated from saline soil.</title>
        <authorList>
            <person name="Sun J.-Q."/>
            <person name="Xu L."/>
        </authorList>
    </citation>
    <scope>NUCLEOTIDE SEQUENCE [LARGE SCALE GENOMIC DNA]</scope>
    <source>
        <strain evidence="3">M4U3P1</strain>
    </source>
</reference>
<protein>
    <submittedName>
        <fullName evidence="2">Uncharacterized protein</fullName>
    </submittedName>
</protein>
<sequence>MQVFLFIVSFGLLVAGVTLFSWQLVNKKSKRLSIALLISSVLSLIIFLLVLDDQENTYDDNPVATNNYAERFAQDVPSITNGQIQLPARTFDFVSDNVLLFSPESEVDNVIENATTANYRELSDSIEPFNREIVTTAGMVDRYESMLRDGMSYAFISIIDLEGNHYTQLQYKQPGALEEGEVVALYGVPVGEFKLTTSEGEEINSMLLLGIHSERGWGQTHPFYTKKAILYFLGNGFL</sequence>
<keyword evidence="1" id="KW-1133">Transmembrane helix</keyword>
<feature type="transmembrane region" description="Helical" evidence="1">
    <location>
        <begin position="6"/>
        <end position="25"/>
    </location>
</feature>
<organism evidence="2 3">
    <name type="scientific">Paenalkalicoccus suaedae</name>
    <dbReference type="NCBI Taxonomy" id="2592382"/>
    <lineage>
        <taxon>Bacteria</taxon>
        <taxon>Bacillati</taxon>
        <taxon>Bacillota</taxon>
        <taxon>Bacilli</taxon>
        <taxon>Bacillales</taxon>
        <taxon>Bacillaceae</taxon>
        <taxon>Paenalkalicoccus</taxon>
    </lineage>
</organism>
<keyword evidence="3" id="KW-1185">Reference proteome</keyword>
<dbReference type="Proteomes" id="UP000318138">
    <property type="component" value="Chromosome"/>
</dbReference>
<accession>A0A859FAW8</accession>
<gene>
    <name evidence="2" type="ORF">FLK61_27030</name>
</gene>